<dbReference type="InterPro" id="IPR011147">
    <property type="entry name" value="Bifunc_Aspkin/hSer_DH"/>
</dbReference>
<feature type="domain" description="Aspartate/homoserine dehydrogenase NAD-binding" evidence="14">
    <location>
        <begin position="31"/>
        <end position="118"/>
    </location>
</feature>
<dbReference type="PANTHER" id="PTHR43070">
    <property type="match status" value="1"/>
</dbReference>
<evidence type="ECO:0000256" key="6">
    <source>
        <dbReference type="ARBA" id="ARBA00022697"/>
    </source>
</evidence>
<dbReference type="UniPathway" id="UPA00050">
    <property type="reaction ID" value="UER00063"/>
</dbReference>
<evidence type="ECO:0000256" key="10">
    <source>
        <dbReference type="ARBA" id="ARBA00048841"/>
    </source>
</evidence>
<dbReference type="PROSITE" id="PS01042">
    <property type="entry name" value="HOMOSER_DHGENASE"/>
    <property type="match status" value="1"/>
</dbReference>
<keyword evidence="8 11" id="KW-0560">Oxidoreductase</keyword>
<comment type="similarity">
    <text evidence="12">Belongs to the homoserine dehydrogenase family.</text>
</comment>
<reference evidence="15 16" key="1">
    <citation type="journal article" date="2018" name="PLoS Genet.">
        <title>Population sequencing reveals clonal diversity and ancestral inbreeding in the grapevine cultivar Chardonnay.</title>
        <authorList>
            <person name="Roach M.J."/>
            <person name="Johnson D.L."/>
            <person name="Bohlmann J."/>
            <person name="van Vuuren H.J."/>
            <person name="Jones S.J."/>
            <person name="Pretorius I.S."/>
            <person name="Schmidt S.A."/>
            <person name="Borneman A.R."/>
        </authorList>
    </citation>
    <scope>NUCLEOTIDE SEQUENCE [LARGE SCALE GENOMIC DNA]</scope>
    <source>
        <strain evidence="16">cv. Chardonnay</strain>
        <tissue evidence="15">Leaf</tissue>
    </source>
</reference>
<dbReference type="Pfam" id="PF00742">
    <property type="entry name" value="Homoserine_dh"/>
    <property type="match status" value="1"/>
</dbReference>
<keyword evidence="7 11" id="KW-0521">NADP</keyword>
<evidence type="ECO:0000256" key="3">
    <source>
        <dbReference type="ARBA" id="ARBA00005062"/>
    </source>
</evidence>
<evidence type="ECO:0000259" key="13">
    <source>
        <dbReference type="Pfam" id="PF00742"/>
    </source>
</evidence>
<dbReference type="Gene3D" id="3.40.50.720">
    <property type="entry name" value="NAD(P)-binding Rossmann-like Domain"/>
    <property type="match status" value="1"/>
</dbReference>
<comment type="pathway">
    <text evidence="2 11">Amino-acid biosynthesis; L-threonine biosynthesis; L-threonine from L-aspartate: step 3/5.</text>
</comment>
<proteinExistence type="inferred from homology"/>
<keyword evidence="15" id="KW-0808">Transferase</keyword>
<keyword evidence="15" id="KW-0418">Kinase</keyword>
<evidence type="ECO:0000256" key="5">
    <source>
        <dbReference type="ARBA" id="ARBA00022605"/>
    </source>
</evidence>
<dbReference type="Pfam" id="PF03447">
    <property type="entry name" value="NAD_binding_3"/>
    <property type="match status" value="1"/>
</dbReference>
<dbReference type="PANTHER" id="PTHR43070:SF5">
    <property type="entry name" value="HOMOSERINE DEHYDROGENASE"/>
    <property type="match status" value="1"/>
</dbReference>
<dbReference type="GO" id="GO:0050661">
    <property type="term" value="F:NADP binding"/>
    <property type="evidence" value="ECO:0007669"/>
    <property type="project" value="InterPro"/>
</dbReference>
<evidence type="ECO:0000259" key="14">
    <source>
        <dbReference type="Pfam" id="PF03447"/>
    </source>
</evidence>
<evidence type="ECO:0000256" key="1">
    <source>
        <dbReference type="ARBA" id="ARBA00001920"/>
    </source>
</evidence>
<dbReference type="GO" id="GO:0009088">
    <property type="term" value="P:threonine biosynthetic process"/>
    <property type="evidence" value="ECO:0007669"/>
    <property type="project" value="UniProtKB-UniPathway"/>
</dbReference>
<comment type="cofactor">
    <cofactor evidence="1">
        <name>a metal cation</name>
        <dbReference type="ChEBI" id="CHEBI:25213"/>
    </cofactor>
</comment>
<evidence type="ECO:0000313" key="16">
    <source>
        <dbReference type="Proteomes" id="UP000288805"/>
    </source>
</evidence>
<dbReference type="Proteomes" id="UP000288805">
    <property type="component" value="Unassembled WGS sequence"/>
</dbReference>
<keyword evidence="6 11" id="KW-0791">Threonine biosynthesis</keyword>
<feature type="domain" description="Homoserine dehydrogenase catalytic" evidence="13">
    <location>
        <begin position="126"/>
        <end position="195"/>
    </location>
</feature>
<dbReference type="InterPro" id="IPR001342">
    <property type="entry name" value="HDH_cat"/>
</dbReference>
<name>A0A438HEP1_VITVI</name>
<comment type="pathway">
    <text evidence="3 11">Amino-acid biosynthesis; L-methionine biosynthesis via de novo pathway; L-homoserine from L-aspartate: step 3/3.</text>
</comment>
<keyword evidence="9 11" id="KW-0486">Methionine biosynthesis</keyword>
<evidence type="ECO:0000256" key="4">
    <source>
        <dbReference type="ARBA" id="ARBA00013213"/>
    </source>
</evidence>
<dbReference type="SUPFAM" id="SSF51735">
    <property type="entry name" value="NAD(P)-binding Rossmann-fold domains"/>
    <property type="match status" value="1"/>
</dbReference>
<evidence type="ECO:0000256" key="2">
    <source>
        <dbReference type="ARBA" id="ARBA00005056"/>
    </source>
</evidence>
<organism evidence="15 16">
    <name type="scientific">Vitis vinifera</name>
    <name type="common">Grape</name>
    <dbReference type="NCBI Taxonomy" id="29760"/>
    <lineage>
        <taxon>Eukaryota</taxon>
        <taxon>Viridiplantae</taxon>
        <taxon>Streptophyta</taxon>
        <taxon>Embryophyta</taxon>
        <taxon>Tracheophyta</taxon>
        <taxon>Spermatophyta</taxon>
        <taxon>Magnoliopsida</taxon>
        <taxon>eudicotyledons</taxon>
        <taxon>Gunneridae</taxon>
        <taxon>Pentapetalae</taxon>
        <taxon>rosids</taxon>
        <taxon>Vitales</taxon>
        <taxon>Vitaceae</taxon>
        <taxon>Viteae</taxon>
        <taxon>Vitis</taxon>
    </lineage>
</organism>
<evidence type="ECO:0000256" key="7">
    <source>
        <dbReference type="ARBA" id="ARBA00022857"/>
    </source>
</evidence>
<dbReference type="InterPro" id="IPR005106">
    <property type="entry name" value="Asp/hSer_DH_NAD-bd"/>
</dbReference>
<dbReference type="SUPFAM" id="SSF55347">
    <property type="entry name" value="Glyceraldehyde-3-phosphate dehydrogenase-like, C-terminal domain"/>
    <property type="match status" value="1"/>
</dbReference>
<dbReference type="EC" id="1.1.1.3" evidence="4 11"/>
<comment type="catalytic activity">
    <reaction evidence="10">
        <text>L-homoserine + NADP(+) = L-aspartate 4-semialdehyde + NADPH + H(+)</text>
        <dbReference type="Rhea" id="RHEA:15761"/>
        <dbReference type="ChEBI" id="CHEBI:15378"/>
        <dbReference type="ChEBI" id="CHEBI:57476"/>
        <dbReference type="ChEBI" id="CHEBI:57783"/>
        <dbReference type="ChEBI" id="CHEBI:58349"/>
        <dbReference type="ChEBI" id="CHEBI:537519"/>
        <dbReference type="EC" id="1.1.1.3"/>
    </reaction>
    <physiologicalReaction direction="right-to-left" evidence="10">
        <dbReference type="Rhea" id="RHEA:15763"/>
    </physiologicalReaction>
</comment>
<evidence type="ECO:0000256" key="9">
    <source>
        <dbReference type="ARBA" id="ARBA00023167"/>
    </source>
</evidence>
<dbReference type="InterPro" id="IPR036291">
    <property type="entry name" value="NAD(P)-bd_dom_sf"/>
</dbReference>
<evidence type="ECO:0000256" key="8">
    <source>
        <dbReference type="ARBA" id="ARBA00023002"/>
    </source>
</evidence>
<accession>A0A438HEP1</accession>
<dbReference type="UniPathway" id="UPA00051">
    <property type="reaction ID" value="UER00465"/>
</dbReference>
<dbReference type="InterPro" id="IPR019811">
    <property type="entry name" value="HDH_CS"/>
</dbReference>
<sequence length="198" mass="22483">MRQFIFLPSNNLPRILSKNFIHGCRGIDLSRWRELIKEKGEVGDMHKFVNHVHGNHFIPNTALVDCTADSNVASHYHEWLRKGIHVITPNKKANSGPLDQYLKLRALQRQSYTHYFYEATVGAGLPIISTLRGLLETGDKILRIEGIFSGTLSYIFNNFKGTRRFSEVVMEAKQAGYTEPDPRDDLSGTDVARKVIQA</sequence>
<dbReference type="FunFam" id="3.40.50.720:FF:000083">
    <property type="entry name" value="Bifunctional aspartokinase/homoserine dehydrogenase"/>
    <property type="match status" value="1"/>
</dbReference>
<dbReference type="GO" id="GO:0009086">
    <property type="term" value="P:methionine biosynthetic process"/>
    <property type="evidence" value="ECO:0007669"/>
    <property type="project" value="UniProtKB-KW"/>
</dbReference>
<dbReference type="AlphaFoldDB" id="A0A438HEP1"/>
<dbReference type="GO" id="GO:0016301">
    <property type="term" value="F:kinase activity"/>
    <property type="evidence" value="ECO:0007669"/>
    <property type="project" value="UniProtKB-KW"/>
</dbReference>
<dbReference type="GO" id="GO:0004412">
    <property type="term" value="F:homoserine dehydrogenase activity"/>
    <property type="evidence" value="ECO:0007669"/>
    <property type="project" value="UniProtKB-EC"/>
</dbReference>
<evidence type="ECO:0000256" key="11">
    <source>
        <dbReference type="RuleBase" id="RU000579"/>
    </source>
</evidence>
<evidence type="ECO:0000313" key="15">
    <source>
        <dbReference type="EMBL" id="RVW82934.1"/>
    </source>
</evidence>
<protein>
    <recommendedName>
        <fullName evidence="4 11">Homoserine dehydrogenase</fullName>
        <ecNumber evidence="4 11">1.1.1.3</ecNumber>
    </recommendedName>
</protein>
<evidence type="ECO:0000256" key="12">
    <source>
        <dbReference type="RuleBase" id="RU004171"/>
    </source>
</evidence>
<keyword evidence="5 11" id="KW-0028">Amino-acid biosynthesis</keyword>
<gene>
    <name evidence="15" type="primary">AKHSDH1_0</name>
    <name evidence="15" type="ORF">CK203_038308</name>
</gene>
<dbReference type="Gene3D" id="3.30.360.10">
    <property type="entry name" value="Dihydrodipicolinate Reductase, domain 2"/>
    <property type="match status" value="1"/>
</dbReference>
<dbReference type="EMBL" id="QGNW01000234">
    <property type="protein sequence ID" value="RVW82934.1"/>
    <property type="molecule type" value="Genomic_DNA"/>
</dbReference>
<comment type="caution">
    <text evidence="15">The sequence shown here is derived from an EMBL/GenBank/DDBJ whole genome shotgun (WGS) entry which is preliminary data.</text>
</comment>